<feature type="region of interest" description="Disordered" evidence="1">
    <location>
        <begin position="54"/>
        <end position="128"/>
    </location>
</feature>
<sequence length="128" mass="15175">MKFKAAMVFYQYQPKGGIKPDEVDPKDFFFLWSPFCTDFKDIWKKEQQRIIKEKGSEPAFAWRESGKPFRKNRPNSPDRNSNLDLPILSSRALHDKPVSQLRHRELSKSRDSKSRNETLKNRNSMKKD</sequence>
<dbReference type="AlphaFoldDB" id="A0A7R9JHJ1"/>
<feature type="compositionally biased region" description="Basic and acidic residues" evidence="1">
    <location>
        <begin position="92"/>
        <end position="128"/>
    </location>
</feature>
<dbReference type="SUPFAM" id="SSF101447">
    <property type="entry name" value="Formin homology 2 domain (FH2 domain)"/>
    <property type="match status" value="1"/>
</dbReference>
<evidence type="ECO:0000256" key="1">
    <source>
        <dbReference type="SAM" id="MobiDB-lite"/>
    </source>
</evidence>
<reference evidence="2" key="1">
    <citation type="submission" date="2020-11" db="EMBL/GenBank/DDBJ databases">
        <authorList>
            <person name="Tran Van P."/>
        </authorList>
    </citation>
    <scope>NUCLEOTIDE SEQUENCE</scope>
</reference>
<name>A0A7R9JHJ1_TIMCA</name>
<dbReference type="EMBL" id="OE191639">
    <property type="protein sequence ID" value="CAD7579419.1"/>
    <property type="molecule type" value="Genomic_DNA"/>
</dbReference>
<organism evidence="2">
    <name type="scientific">Timema californicum</name>
    <name type="common">California timema</name>
    <name type="synonym">Walking stick</name>
    <dbReference type="NCBI Taxonomy" id="61474"/>
    <lineage>
        <taxon>Eukaryota</taxon>
        <taxon>Metazoa</taxon>
        <taxon>Ecdysozoa</taxon>
        <taxon>Arthropoda</taxon>
        <taxon>Hexapoda</taxon>
        <taxon>Insecta</taxon>
        <taxon>Pterygota</taxon>
        <taxon>Neoptera</taxon>
        <taxon>Polyneoptera</taxon>
        <taxon>Phasmatodea</taxon>
        <taxon>Timematodea</taxon>
        <taxon>Timematoidea</taxon>
        <taxon>Timematidae</taxon>
        <taxon>Timema</taxon>
    </lineage>
</organism>
<evidence type="ECO:0000313" key="2">
    <source>
        <dbReference type="EMBL" id="CAD7579419.1"/>
    </source>
</evidence>
<feature type="compositionally biased region" description="Polar residues" evidence="1">
    <location>
        <begin position="74"/>
        <end position="83"/>
    </location>
</feature>
<proteinExistence type="predicted"/>
<protein>
    <submittedName>
        <fullName evidence="2">(California timema) hypothetical protein</fullName>
    </submittedName>
</protein>
<dbReference type="InterPro" id="IPR042201">
    <property type="entry name" value="FH2_Formin_sf"/>
</dbReference>
<accession>A0A7R9JHJ1</accession>
<dbReference type="Gene3D" id="1.20.58.2220">
    <property type="entry name" value="Formin, FH2 domain"/>
    <property type="match status" value="1"/>
</dbReference>
<gene>
    <name evidence="2" type="ORF">TCMB3V08_LOCUS11953</name>
</gene>